<evidence type="ECO:0000313" key="2">
    <source>
        <dbReference type="EMBL" id="GKV00624.1"/>
    </source>
</evidence>
<feature type="region of interest" description="Disordered" evidence="1">
    <location>
        <begin position="1"/>
        <end position="21"/>
    </location>
</feature>
<dbReference type="AlphaFoldDB" id="A0AAV5IQV2"/>
<reference evidence="2 3" key="1">
    <citation type="journal article" date="2021" name="Commun. Biol.">
        <title>The genome of Shorea leprosula (Dipterocarpaceae) highlights the ecological relevance of drought in aseasonal tropical rainforests.</title>
        <authorList>
            <person name="Ng K.K.S."/>
            <person name="Kobayashi M.J."/>
            <person name="Fawcett J.A."/>
            <person name="Hatakeyama M."/>
            <person name="Paape T."/>
            <person name="Ng C.H."/>
            <person name="Ang C.C."/>
            <person name="Tnah L.H."/>
            <person name="Lee C.T."/>
            <person name="Nishiyama T."/>
            <person name="Sese J."/>
            <person name="O'Brien M.J."/>
            <person name="Copetti D."/>
            <person name="Mohd Noor M.I."/>
            <person name="Ong R.C."/>
            <person name="Putra M."/>
            <person name="Sireger I.Z."/>
            <person name="Indrioko S."/>
            <person name="Kosugi Y."/>
            <person name="Izuno A."/>
            <person name="Isagi Y."/>
            <person name="Lee S.L."/>
            <person name="Shimizu K.K."/>
        </authorList>
    </citation>
    <scope>NUCLEOTIDE SEQUENCE [LARGE SCALE GENOMIC DNA]</scope>
    <source>
        <strain evidence="2">214</strain>
    </source>
</reference>
<keyword evidence="3" id="KW-1185">Reference proteome</keyword>
<dbReference type="PANTHER" id="PTHR35046">
    <property type="entry name" value="ZINC KNUCKLE (CCHC-TYPE) FAMILY PROTEIN"/>
    <property type="match status" value="1"/>
</dbReference>
<gene>
    <name evidence="2" type="ORF">SLEP1_g13289</name>
</gene>
<name>A0AAV5IQV2_9ROSI</name>
<evidence type="ECO:0000313" key="3">
    <source>
        <dbReference type="Proteomes" id="UP001054252"/>
    </source>
</evidence>
<dbReference type="PANTHER" id="PTHR35046:SF9">
    <property type="entry name" value="RNA-DIRECTED DNA POLYMERASE"/>
    <property type="match status" value="1"/>
</dbReference>
<comment type="caution">
    <text evidence="2">The sequence shown here is derived from an EMBL/GenBank/DDBJ whole genome shotgun (WGS) entry which is preliminary data.</text>
</comment>
<accession>A0AAV5IQV2</accession>
<proteinExistence type="predicted"/>
<dbReference type="Proteomes" id="UP001054252">
    <property type="component" value="Unassembled WGS sequence"/>
</dbReference>
<dbReference type="EMBL" id="BPVZ01000015">
    <property type="protein sequence ID" value="GKV00624.1"/>
    <property type="molecule type" value="Genomic_DNA"/>
</dbReference>
<sequence length="80" mass="9012">MLAQEERRCQGKGHIASPCPNKRVMVMQENGEIVTDDEDSNTDEMPPLEDAYEVEFVVHGDLLVVRRALSVQAKDVDEVQ</sequence>
<organism evidence="2 3">
    <name type="scientific">Rubroshorea leprosula</name>
    <dbReference type="NCBI Taxonomy" id="152421"/>
    <lineage>
        <taxon>Eukaryota</taxon>
        <taxon>Viridiplantae</taxon>
        <taxon>Streptophyta</taxon>
        <taxon>Embryophyta</taxon>
        <taxon>Tracheophyta</taxon>
        <taxon>Spermatophyta</taxon>
        <taxon>Magnoliopsida</taxon>
        <taxon>eudicotyledons</taxon>
        <taxon>Gunneridae</taxon>
        <taxon>Pentapetalae</taxon>
        <taxon>rosids</taxon>
        <taxon>malvids</taxon>
        <taxon>Malvales</taxon>
        <taxon>Dipterocarpaceae</taxon>
        <taxon>Rubroshorea</taxon>
    </lineage>
</organism>
<evidence type="ECO:0000256" key="1">
    <source>
        <dbReference type="SAM" id="MobiDB-lite"/>
    </source>
</evidence>
<protein>
    <submittedName>
        <fullName evidence="2">Uncharacterized protein</fullName>
    </submittedName>
</protein>